<dbReference type="AlphaFoldDB" id="A0A8U8AXK8"/>
<keyword evidence="7" id="KW-1185">Reference proteome</keyword>
<dbReference type="Ensembl" id="ENSCPVT00000028761.1">
    <property type="protein sequence ID" value="ENSCPVP00000026636.1"/>
    <property type="gene ID" value="ENSCPVG00000016786.1"/>
</dbReference>
<evidence type="ECO:0000256" key="5">
    <source>
        <dbReference type="SAM" id="MobiDB-lite"/>
    </source>
</evidence>
<dbReference type="GO" id="GO:0007218">
    <property type="term" value="P:neuropeptide signaling pathway"/>
    <property type="evidence" value="ECO:0007669"/>
    <property type="project" value="UniProtKB-KW"/>
</dbReference>
<dbReference type="GO" id="GO:0001664">
    <property type="term" value="F:G protein-coupled receptor binding"/>
    <property type="evidence" value="ECO:0007669"/>
    <property type="project" value="TreeGrafter"/>
</dbReference>
<name>A0A8U8AXK8_GEOPR</name>
<dbReference type="PANTHER" id="PTHR11416">
    <property type="entry name" value="PRO-OPIOMELANOCORTIN"/>
    <property type="match status" value="1"/>
</dbReference>
<dbReference type="InterPro" id="IPR013532">
    <property type="entry name" value="Opioid_neuropept"/>
</dbReference>
<dbReference type="SMART" id="SM01365">
    <property type="entry name" value="Op_neuropeptide"/>
    <property type="match status" value="1"/>
</dbReference>
<feature type="compositionally biased region" description="Basic and acidic residues" evidence="5">
    <location>
        <begin position="193"/>
        <end position="202"/>
    </location>
</feature>
<reference evidence="6" key="2">
    <citation type="submission" date="2025-08" db="UniProtKB">
        <authorList>
            <consortium name="Ensembl"/>
        </authorList>
    </citation>
    <scope>IDENTIFICATION</scope>
</reference>
<keyword evidence="3" id="KW-0964">Secreted</keyword>
<evidence type="ECO:0000313" key="6">
    <source>
        <dbReference type="Ensembl" id="ENSCPVP00000026636.1"/>
    </source>
</evidence>
<sequence>MGFSKNFCRSGNSKIWDSPQIPEGPEFPNFPTSRGSQIPHSLFSLNIWKIGNSICKFGNSQIPPHVGFSQNFLSFQGIPKFRNSPISGGPEFQIFHFQGLPNPPFQQFSEHLENWEFHSQIREFPEILVVHKRAGFRPRMQSFGEFSVASAPACGPRFPWNLRSSRGGQFQAALGASRLPHEPLRWNQLGRKNATEPGKREKEEEEEEEKFGNHVPEFRRSREALFHGALPLGKPVGARGGRVKVYPNLGAEGGVGGEFPLGLWREEPSRGGGGGRKGWRGIPVEFRQEKRYGGFMSSERMRTPLVTLFRNAIAKSFSKDGQ</sequence>
<dbReference type="InterPro" id="IPR050878">
    <property type="entry name" value="POMC-derived_peptides"/>
</dbReference>
<keyword evidence="4" id="KW-0257">Endorphin</keyword>
<feature type="region of interest" description="Disordered" evidence="5">
    <location>
        <begin position="187"/>
        <end position="213"/>
    </location>
</feature>
<dbReference type="GO" id="GO:0005615">
    <property type="term" value="C:extracellular space"/>
    <property type="evidence" value="ECO:0007669"/>
    <property type="project" value="TreeGrafter"/>
</dbReference>
<evidence type="ECO:0000256" key="4">
    <source>
        <dbReference type="ARBA" id="ARBA00023205"/>
    </source>
</evidence>
<organism evidence="6 7">
    <name type="scientific">Geospiza parvula</name>
    <name type="common">Small tree-finch</name>
    <name type="synonym">Camarhynchus parvulus</name>
    <dbReference type="NCBI Taxonomy" id="87175"/>
    <lineage>
        <taxon>Eukaryota</taxon>
        <taxon>Metazoa</taxon>
        <taxon>Chordata</taxon>
        <taxon>Craniata</taxon>
        <taxon>Vertebrata</taxon>
        <taxon>Euteleostomi</taxon>
        <taxon>Archelosauria</taxon>
        <taxon>Archosauria</taxon>
        <taxon>Dinosauria</taxon>
        <taxon>Saurischia</taxon>
        <taxon>Theropoda</taxon>
        <taxon>Coelurosauria</taxon>
        <taxon>Aves</taxon>
        <taxon>Neognathae</taxon>
        <taxon>Neoaves</taxon>
        <taxon>Telluraves</taxon>
        <taxon>Australaves</taxon>
        <taxon>Passeriformes</taxon>
        <taxon>Thraupidae</taxon>
        <taxon>Camarhynchus</taxon>
    </lineage>
</organism>
<evidence type="ECO:0000256" key="2">
    <source>
        <dbReference type="ARBA" id="ARBA00005832"/>
    </source>
</evidence>
<protein>
    <submittedName>
        <fullName evidence="6">Uncharacterized protein</fullName>
    </submittedName>
</protein>
<dbReference type="PANTHER" id="PTHR11416:SF7">
    <property type="entry name" value="PRO-OPIOMELANOCORTIN"/>
    <property type="match status" value="1"/>
</dbReference>
<dbReference type="Proteomes" id="UP000694382">
    <property type="component" value="Chromosome 3"/>
</dbReference>
<dbReference type="GO" id="GO:0030141">
    <property type="term" value="C:secretory granule"/>
    <property type="evidence" value="ECO:0007669"/>
    <property type="project" value="TreeGrafter"/>
</dbReference>
<reference evidence="6" key="1">
    <citation type="submission" date="2020-02" db="EMBL/GenBank/DDBJ databases">
        <authorList>
            <person name="Enbody D E."/>
            <person name="Pettersson E M."/>
        </authorList>
    </citation>
    <scope>NUCLEOTIDE SEQUENCE [LARGE SCALE GENOMIC DNA]</scope>
</reference>
<evidence type="ECO:0000256" key="3">
    <source>
        <dbReference type="ARBA" id="ARBA00022525"/>
    </source>
</evidence>
<dbReference type="Pfam" id="PF08035">
    <property type="entry name" value="Op_neuropeptide"/>
    <property type="match status" value="1"/>
</dbReference>
<evidence type="ECO:0000256" key="1">
    <source>
        <dbReference type="ARBA" id="ARBA00004613"/>
    </source>
</evidence>
<dbReference type="GO" id="GO:2000852">
    <property type="term" value="P:regulation of corticosterone secretion"/>
    <property type="evidence" value="ECO:0007669"/>
    <property type="project" value="TreeGrafter"/>
</dbReference>
<reference evidence="6" key="3">
    <citation type="submission" date="2025-09" db="UniProtKB">
        <authorList>
            <consortium name="Ensembl"/>
        </authorList>
    </citation>
    <scope>IDENTIFICATION</scope>
</reference>
<comment type="subcellular location">
    <subcellularLocation>
        <location evidence="1">Secreted</location>
    </subcellularLocation>
</comment>
<comment type="similarity">
    <text evidence="2">Belongs to the POMC family.</text>
</comment>
<evidence type="ECO:0000313" key="7">
    <source>
        <dbReference type="Proteomes" id="UP000694382"/>
    </source>
</evidence>
<proteinExistence type="inferred from homology"/>
<accession>A0A8U8AXK8</accession>